<evidence type="ECO:0000313" key="2">
    <source>
        <dbReference type="Proteomes" id="UP001204151"/>
    </source>
</evidence>
<dbReference type="Proteomes" id="UP001204151">
    <property type="component" value="Unassembled WGS sequence"/>
</dbReference>
<protein>
    <submittedName>
        <fullName evidence="1">Uncharacterized protein</fullName>
    </submittedName>
</protein>
<proteinExistence type="predicted"/>
<reference evidence="1 2" key="1">
    <citation type="submission" date="2022-08" db="EMBL/GenBank/DDBJ databases">
        <title>Reclassification of Massilia species as members of the genera Telluria, Duganella, Pseudoduganella, Mokoshia gen. nov. and Zemynaea gen. nov. using orthogonal and non-orthogonal genome-based approaches.</title>
        <authorList>
            <person name="Bowman J.P."/>
        </authorList>
    </citation>
    <scope>NUCLEOTIDE SEQUENCE [LARGE SCALE GENOMIC DNA]</scope>
    <source>
        <strain evidence="1 2">JCM 31316</strain>
    </source>
</reference>
<gene>
    <name evidence="1" type="ORF">NX784_23410</name>
</gene>
<organism evidence="1 2">
    <name type="scientific">Massilia pinisoli</name>
    <dbReference type="NCBI Taxonomy" id="1772194"/>
    <lineage>
        <taxon>Bacteria</taxon>
        <taxon>Pseudomonadati</taxon>
        <taxon>Pseudomonadota</taxon>
        <taxon>Betaproteobacteria</taxon>
        <taxon>Burkholderiales</taxon>
        <taxon>Oxalobacteraceae</taxon>
        <taxon>Telluria group</taxon>
        <taxon>Massilia</taxon>
    </lineage>
</organism>
<comment type="caution">
    <text evidence="1">The sequence shown here is derived from an EMBL/GenBank/DDBJ whole genome shotgun (WGS) entry which is preliminary data.</text>
</comment>
<keyword evidence="2" id="KW-1185">Reference proteome</keyword>
<name>A0ABT1ZX79_9BURK</name>
<dbReference type="EMBL" id="JANUGW010000022">
    <property type="protein sequence ID" value="MCS0584538.1"/>
    <property type="molecule type" value="Genomic_DNA"/>
</dbReference>
<dbReference type="RefSeq" id="WP_258819089.1">
    <property type="nucleotide sequence ID" value="NZ_JANUGW010000022.1"/>
</dbReference>
<sequence length="122" mass="12733">MSAHDGALRDAAAPIASLIAKSEKARHKLAPGTWQHAMLSDNLDALYMATKLMSGDAGARDGIAPDAMRHALRAFASMIARTERAAATSKPGTAQHTLLANRLHALGLAEALIAETLDAGHT</sequence>
<evidence type="ECO:0000313" key="1">
    <source>
        <dbReference type="EMBL" id="MCS0584538.1"/>
    </source>
</evidence>
<accession>A0ABT1ZX79</accession>